<feature type="compositionally biased region" description="Low complexity" evidence="1">
    <location>
        <begin position="238"/>
        <end position="256"/>
    </location>
</feature>
<evidence type="ECO:0000313" key="4">
    <source>
        <dbReference type="Proteomes" id="UP000014216"/>
    </source>
</evidence>
<proteinExistence type="predicted"/>
<evidence type="ECO:0000313" key="3">
    <source>
        <dbReference type="EMBL" id="EMS77188.1"/>
    </source>
</evidence>
<feature type="transmembrane region" description="Helical" evidence="2">
    <location>
        <begin position="460"/>
        <end position="484"/>
    </location>
</feature>
<dbReference type="EMBL" id="APJX01000021">
    <property type="protein sequence ID" value="EMS77188.1"/>
    <property type="molecule type" value="Genomic_DNA"/>
</dbReference>
<feature type="region of interest" description="Disordered" evidence="1">
    <location>
        <begin position="234"/>
        <end position="260"/>
    </location>
</feature>
<reference evidence="3 4" key="1">
    <citation type="journal article" date="2013" name="Genome Announc.">
        <title>Draft Genome Sequence of Desulfotignum phosphitoxidans DSM 13687 Strain FiPS-3.</title>
        <authorList>
            <person name="Poehlein A."/>
            <person name="Daniel R."/>
            <person name="Simeonova D.D."/>
        </authorList>
    </citation>
    <scope>NUCLEOTIDE SEQUENCE [LARGE SCALE GENOMIC DNA]</scope>
    <source>
        <strain evidence="3 4">DSM 13687</strain>
    </source>
</reference>
<gene>
    <name evidence="3" type="ORF">Dpo_22c00070</name>
</gene>
<keyword evidence="2" id="KW-0472">Membrane</keyword>
<organism evidence="3 4">
    <name type="scientific">Desulfotignum phosphitoxidans DSM 13687</name>
    <dbReference type="NCBI Taxonomy" id="1286635"/>
    <lineage>
        <taxon>Bacteria</taxon>
        <taxon>Pseudomonadati</taxon>
        <taxon>Thermodesulfobacteriota</taxon>
        <taxon>Desulfobacteria</taxon>
        <taxon>Desulfobacterales</taxon>
        <taxon>Desulfobacteraceae</taxon>
        <taxon>Desulfotignum</taxon>
    </lineage>
</organism>
<dbReference type="Proteomes" id="UP000014216">
    <property type="component" value="Unassembled WGS sequence"/>
</dbReference>
<dbReference type="OrthoDB" id="5419798at2"/>
<dbReference type="AlphaFoldDB" id="S0FQ65"/>
<sequence length="486" mass="52546">MKKVMWFLIGFSLVAFPARFVYTQELFPSASYLSAANVWSAQTVIFAGAFSTPAEAESAVNAAWNALGSPCTSYSTSLEYIYRTYVGVSTKNYHRGYSGSCDTEVYGLYVYGSYPPEWLEDPNPDTDGDGIPDQCDFYPDDSGKLNQYQISWEVIDDATSAVVARGVRTNYDDGFILGEYIPEGSAGYTDIVYIGGDWYELPADCESTGGGLTIDQEYDVSKFPSVHPYVWTGDEYDTAPGPGSTGEPSPTVPTGSETDSEATQIIAQNTAKLIDSQNLMNQNLVATNENIQKMRINSEIMQAQGSDIKKSLNGIDSGIGNLETGIQGLADGLTNIETGIGDLETMIETGGLTESDVTDALSGAGDINTGLSETVDSMIDSIPTSYDDLASDPLLSDDDIDDKFLPWSQQKFNDFMDYAIENNPVYSMINIEDMIDIGAGTPCLHANILGSTIDMCFDPYYSVMQTFGSLLVGIASLTGILHVVRG</sequence>
<keyword evidence="4" id="KW-1185">Reference proteome</keyword>
<protein>
    <submittedName>
        <fullName evidence="3">Uncharacterized protein</fullName>
    </submittedName>
</protein>
<dbReference type="RefSeq" id="WP_006968821.1">
    <property type="nucleotide sequence ID" value="NZ_APJX01000021.1"/>
</dbReference>
<keyword evidence="2" id="KW-1133">Transmembrane helix</keyword>
<name>S0FQ65_9BACT</name>
<evidence type="ECO:0000256" key="2">
    <source>
        <dbReference type="SAM" id="Phobius"/>
    </source>
</evidence>
<evidence type="ECO:0000256" key="1">
    <source>
        <dbReference type="SAM" id="MobiDB-lite"/>
    </source>
</evidence>
<comment type="caution">
    <text evidence="3">The sequence shown here is derived from an EMBL/GenBank/DDBJ whole genome shotgun (WGS) entry which is preliminary data.</text>
</comment>
<keyword evidence="2" id="KW-0812">Transmembrane</keyword>
<accession>S0FQ65</accession>